<evidence type="ECO:0000256" key="3">
    <source>
        <dbReference type="ARBA" id="ARBA00022692"/>
    </source>
</evidence>
<comment type="similarity">
    <text evidence="2">Belongs to the synaptogyrin family.</text>
</comment>
<proteinExistence type="inferred from homology"/>
<dbReference type="PANTHER" id="PTHR10838">
    <property type="entry name" value="SYNAPTOGYRIN"/>
    <property type="match status" value="1"/>
</dbReference>
<protein>
    <recommendedName>
        <fullName evidence="7">MARVEL domain-containing protein</fullName>
    </recommendedName>
</protein>
<evidence type="ECO:0000313" key="9">
    <source>
        <dbReference type="EMBL" id="CAE0445370.1"/>
    </source>
</evidence>
<feature type="transmembrane region" description="Helical" evidence="6">
    <location>
        <begin position="135"/>
        <end position="154"/>
    </location>
</feature>
<accession>A0A6S8F8I9</accession>
<feature type="transmembrane region" description="Helical" evidence="6">
    <location>
        <begin position="55"/>
        <end position="79"/>
    </location>
</feature>
<keyword evidence="5 6" id="KW-0472">Membrane</keyword>
<keyword evidence="4 6" id="KW-1133">Transmembrane helix</keyword>
<reference evidence="8" key="1">
    <citation type="submission" date="2021-01" db="EMBL/GenBank/DDBJ databases">
        <authorList>
            <person name="Corre E."/>
            <person name="Pelletier E."/>
            <person name="Niang G."/>
            <person name="Scheremetjew M."/>
            <person name="Finn R."/>
            <person name="Kale V."/>
            <person name="Holt S."/>
            <person name="Cochrane G."/>
            <person name="Meng A."/>
            <person name="Brown T."/>
            <person name="Cohen L."/>
        </authorList>
    </citation>
    <scope>NUCLEOTIDE SEQUENCE</scope>
    <source>
        <strain evidence="8">GSBS06</strain>
    </source>
</reference>
<dbReference type="EMBL" id="HBIN01020155">
    <property type="protein sequence ID" value="CAE0445369.1"/>
    <property type="molecule type" value="Transcribed_RNA"/>
</dbReference>
<evidence type="ECO:0000256" key="1">
    <source>
        <dbReference type="ARBA" id="ARBA00004141"/>
    </source>
</evidence>
<evidence type="ECO:0000256" key="6">
    <source>
        <dbReference type="SAM" id="Phobius"/>
    </source>
</evidence>
<dbReference type="EMBL" id="HBIN01020156">
    <property type="protein sequence ID" value="CAE0445370.1"/>
    <property type="molecule type" value="Transcribed_RNA"/>
</dbReference>
<gene>
    <name evidence="8" type="ORF">ASTO00021_LOCUS15388</name>
    <name evidence="9" type="ORF">ASTO00021_LOCUS15389</name>
</gene>
<feature type="domain" description="MARVEL" evidence="7">
    <location>
        <begin position="11"/>
        <end position="158"/>
    </location>
</feature>
<evidence type="ECO:0000256" key="2">
    <source>
        <dbReference type="ARBA" id="ARBA00010252"/>
    </source>
</evidence>
<feature type="transmembrane region" description="Helical" evidence="6">
    <location>
        <begin position="17"/>
        <end position="35"/>
    </location>
</feature>
<dbReference type="Pfam" id="PF01284">
    <property type="entry name" value="MARVEL"/>
    <property type="match status" value="1"/>
</dbReference>
<dbReference type="GO" id="GO:0016020">
    <property type="term" value="C:membrane"/>
    <property type="evidence" value="ECO:0007669"/>
    <property type="project" value="UniProtKB-SubCell"/>
</dbReference>
<evidence type="ECO:0000256" key="5">
    <source>
        <dbReference type="ARBA" id="ARBA00023136"/>
    </source>
</evidence>
<evidence type="ECO:0000259" key="7">
    <source>
        <dbReference type="PROSITE" id="PS51225"/>
    </source>
</evidence>
<dbReference type="InterPro" id="IPR016579">
    <property type="entry name" value="Synaptogyrin"/>
</dbReference>
<keyword evidence="3 6" id="KW-0812">Transmembrane</keyword>
<feature type="transmembrane region" description="Helical" evidence="6">
    <location>
        <begin position="91"/>
        <end position="114"/>
    </location>
</feature>
<organism evidence="8">
    <name type="scientific">Aplanochytrium stocchinoi</name>
    <dbReference type="NCBI Taxonomy" id="215587"/>
    <lineage>
        <taxon>Eukaryota</taxon>
        <taxon>Sar</taxon>
        <taxon>Stramenopiles</taxon>
        <taxon>Bigyra</taxon>
        <taxon>Labyrinthulomycetes</taxon>
        <taxon>Thraustochytrida</taxon>
        <taxon>Thraustochytriidae</taxon>
        <taxon>Aplanochytrium</taxon>
    </lineage>
</organism>
<sequence>MEITADDCLEKLREPMFVLYLLDWLFCIIVFSCIAQSKSLVGSCPFDDNEDTCSYGVFIGVVGFLFATAFMCLELDFAWNFVERSQLVRPVYIFQIIFSALWSVLFFIMFCSLCSKWRNVDLDRMKSGAANARGAISFSFFAWLSWSATTYFLYKAFKADGIHFHDSEYQSMDGMNLNENNGYQDPVTRNVNTRNPMLNLDASIIPDNNNANDSLSHTGVYTPPVVPNANETFITGV</sequence>
<evidence type="ECO:0000256" key="4">
    <source>
        <dbReference type="ARBA" id="ARBA00022989"/>
    </source>
</evidence>
<name>A0A6S8F8I9_9STRA</name>
<dbReference type="PROSITE" id="PS51225">
    <property type="entry name" value="MARVEL"/>
    <property type="match status" value="1"/>
</dbReference>
<comment type="subcellular location">
    <subcellularLocation>
        <location evidence="1">Membrane</location>
        <topology evidence="1">Multi-pass membrane protein</topology>
    </subcellularLocation>
</comment>
<evidence type="ECO:0000313" key="8">
    <source>
        <dbReference type="EMBL" id="CAE0445369.1"/>
    </source>
</evidence>
<dbReference type="InterPro" id="IPR008253">
    <property type="entry name" value="Marvel"/>
</dbReference>
<dbReference type="AlphaFoldDB" id="A0A6S8F8I9"/>
<dbReference type="PANTHER" id="PTHR10838:SF20">
    <property type="entry name" value="SYNAPTOGYRIN"/>
    <property type="match status" value="1"/>
</dbReference>